<dbReference type="Proteomes" id="UP001066276">
    <property type="component" value="Chromosome 10"/>
</dbReference>
<organism evidence="2 3">
    <name type="scientific">Pleurodeles waltl</name>
    <name type="common">Iberian ribbed newt</name>
    <dbReference type="NCBI Taxonomy" id="8319"/>
    <lineage>
        <taxon>Eukaryota</taxon>
        <taxon>Metazoa</taxon>
        <taxon>Chordata</taxon>
        <taxon>Craniata</taxon>
        <taxon>Vertebrata</taxon>
        <taxon>Euteleostomi</taxon>
        <taxon>Amphibia</taxon>
        <taxon>Batrachia</taxon>
        <taxon>Caudata</taxon>
        <taxon>Salamandroidea</taxon>
        <taxon>Salamandridae</taxon>
        <taxon>Pleurodelinae</taxon>
        <taxon>Pleurodeles</taxon>
    </lineage>
</organism>
<feature type="region of interest" description="Disordered" evidence="1">
    <location>
        <begin position="105"/>
        <end position="131"/>
    </location>
</feature>
<sequence length="234" mass="25223">MAPHPHPRSPVPLLFGHSLARECGGAVPLGCGRYPVGQSQLGGASAPRPVLLCRDCTWIGGFCRRLRRAGAESLHHVEDRRLAAVPAGGRLRLAPGGTQVTLRWHPPEDMPVRAPPSPAAQETTSEKSGESRAWVPSAHHCVWTTSHAGGAQRQGRWALAQDAALRSPWRTSPDPGAPWVYSASLLVSPFSCLLLSQHRPGKNMFVFGNFPLVAMECDSVLYTNRLPRAALCNA</sequence>
<accession>A0AAV7MHC5</accession>
<comment type="caution">
    <text evidence="2">The sequence shown here is derived from an EMBL/GenBank/DDBJ whole genome shotgun (WGS) entry which is preliminary data.</text>
</comment>
<evidence type="ECO:0000313" key="3">
    <source>
        <dbReference type="Proteomes" id="UP001066276"/>
    </source>
</evidence>
<name>A0AAV7MHC5_PLEWA</name>
<proteinExistence type="predicted"/>
<protein>
    <submittedName>
        <fullName evidence="2">Uncharacterized protein</fullName>
    </submittedName>
</protein>
<evidence type="ECO:0000256" key="1">
    <source>
        <dbReference type="SAM" id="MobiDB-lite"/>
    </source>
</evidence>
<evidence type="ECO:0000313" key="2">
    <source>
        <dbReference type="EMBL" id="KAJ1101914.1"/>
    </source>
</evidence>
<gene>
    <name evidence="2" type="ORF">NDU88_006977</name>
</gene>
<dbReference type="EMBL" id="JANPWB010000014">
    <property type="protein sequence ID" value="KAJ1101914.1"/>
    <property type="molecule type" value="Genomic_DNA"/>
</dbReference>
<reference evidence="2" key="1">
    <citation type="journal article" date="2022" name="bioRxiv">
        <title>Sequencing and chromosome-scale assembly of the giantPleurodeles waltlgenome.</title>
        <authorList>
            <person name="Brown T."/>
            <person name="Elewa A."/>
            <person name="Iarovenko S."/>
            <person name="Subramanian E."/>
            <person name="Araus A.J."/>
            <person name="Petzold A."/>
            <person name="Susuki M."/>
            <person name="Suzuki K.-i.T."/>
            <person name="Hayashi T."/>
            <person name="Toyoda A."/>
            <person name="Oliveira C."/>
            <person name="Osipova E."/>
            <person name="Leigh N.D."/>
            <person name="Simon A."/>
            <person name="Yun M.H."/>
        </authorList>
    </citation>
    <scope>NUCLEOTIDE SEQUENCE</scope>
    <source>
        <strain evidence="2">20211129_DDA</strain>
        <tissue evidence="2">Liver</tissue>
    </source>
</reference>
<keyword evidence="3" id="KW-1185">Reference proteome</keyword>
<dbReference type="AlphaFoldDB" id="A0AAV7MHC5"/>